<dbReference type="OrthoDB" id="7289984at2759"/>
<evidence type="ECO:0000313" key="3">
    <source>
        <dbReference type="EMBL" id="KAF2011184.1"/>
    </source>
</evidence>
<organism evidence="3 4">
    <name type="scientific">Aaosphaeria arxii CBS 175.79</name>
    <dbReference type="NCBI Taxonomy" id="1450172"/>
    <lineage>
        <taxon>Eukaryota</taxon>
        <taxon>Fungi</taxon>
        <taxon>Dikarya</taxon>
        <taxon>Ascomycota</taxon>
        <taxon>Pezizomycotina</taxon>
        <taxon>Dothideomycetes</taxon>
        <taxon>Pleosporomycetidae</taxon>
        <taxon>Pleosporales</taxon>
        <taxon>Pleosporales incertae sedis</taxon>
        <taxon>Aaosphaeria</taxon>
    </lineage>
</organism>
<comment type="similarity">
    <text evidence="1 2">Belongs to the short-chain dehydrogenases/reductases (SDR) family.</text>
</comment>
<dbReference type="GO" id="GO:0005737">
    <property type="term" value="C:cytoplasm"/>
    <property type="evidence" value="ECO:0007669"/>
    <property type="project" value="TreeGrafter"/>
</dbReference>
<name>A0A6A5XFN2_9PLEO</name>
<dbReference type="Proteomes" id="UP000799778">
    <property type="component" value="Unassembled WGS sequence"/>
</dbReference>
<reference evidence="3" key="1">
    <citation type="journal article" date="2020" name="Stud. Mycol.">
        <title>101 Dothideomycetes genomes: a test case for predicting lifestyles and emergence of pathogens.</title>
        <authorList>
            <person name="Haridas S."/>
            <person name="Albert R."/>
            <person name="Binder M."/>
            <person name="Bloem J."/>
            <person name="Labutti K."/>
            <person name="Salamov A."/>
            <person name="Andreopoulos B."/>
            <person name="Baker S."/>
            <person name="Barry K."/>
            <person name="Bills G."/>
            <person name="Bluhm B."/>
            <person name="Cannon C."/>
            <person name="Castanera R."/>
            <person name="Culley D."/>
            <person name="Daum C."/>
            <person name="Ezra D."/>
            <person name="Gonzalez J."/>
            <person name="Henrissat B."/>
            <person name="Kuo A."/>
            <person name="Liang C."/>
            <person name="Lipzen A."/>
            <person name="Lutzoni F."/>
            <person name="Magnuson J."/>
            <person name="Mondo S."/>
            <person name="Nolan M."/>
            <person name="Ohm R."/>
            <person name="Pangilinan J."/>
            <person name="Park H.-J."/>
            <person name="Ramirez L."/>
            <person name="Alfaro M."/>
            <person name="Sun H."/>
            <person name="Tritt A."/>
            <person name="Yoshinaga Y."/>
            <person name="Zwiers L.-H."/>
            <person name="Turgeon B."/>
            <person name="Goodwin S."/>
            <person name="Spatafora J."/>
            <person name="Crous P."/>
            <person name="Grigoriev I."/>
        </authorList>
    </citation>
    <scope>NUCLEOTIDE SEQUENCE</scope>
    <source>
        <strain evidence="3">CBS 175.79</strain>
    </source>
</reference>
<dbReference type="InterPro" id="IPR036291">
    <property type="entry name" value="NAD(P)-bd_dom_sf"/>
</dbReference>
<dbReference type="Pfam" id="PF00106">
    <property type="entry name" value="adh_short"/>
    <property type="match status" value="1"/>
</dbReference>
<evidence type="ECO:0000313" key="4">
    <source>
        <dbReference type="Proteomes" id="UP000799778"/>
    </source>
</evidence>
<dbReference type="PANTHER" id="PTHR43544">
    <property type="entry name" value="SHORT-CHAIN DEHYDROGENASE/REDUCTASE"/>
    <property type="match status" value="1"/>
</dbReference>
<accession>A0A6A5XFN2</accession>
<dbReference type="PRINTS" id="PR00080">
    <property type="entry name" value="SDRFAMILY"/>
</dbReference>
<dbReference type="Gene3D" id="3.40.50.720">
    <property type="entry name" value="NAD(P)-binding Rossmann-like Domain"/>
    <property type="match status" value="1"/>
</dbReference>
<protein>
    <submittedName>
        <fullName evidence="3">NAD(P)-binding protein</fullName>
    </submittedName>
</protein>
<dbReference type="InterPro" id="IPR051468">
    <property type="entry name" value="Fungal_SecMetab_SDRs"/>
</dbReference>
<dbReference type="GeneID" id="54286614"/>
<evidence type="ECO:0000256" key="1">
    <source>
        <dbReference type="ARBA" id="ARBA00006484"/>
    </source>
</evidence>
<dbReference type="PANTHER" id="PTHR43544:SF32">
    <property type="entry name" value="CHAIN DEHYDROGENASE, PUTATIVE (AFU_ORTHOLOGUE AFUA_5G01530)-RELATED"/>
    <property type="match status" value="1"/>
</dbReference>
<evidence type="ECO:0000256" key="2">
    <source>
        <dbReference type="RuleBase" id="RU000363"/>
    </source>
</evidence>
<dbReference type="GO" id="GO:0019748">
    <property type="term" value="P:secondary metabolic process"/>
    <property type="evidence" value="ECO:0007669"/>
    <property type="project" value="TreeGrafter"/>
</dbReference>
<proteinExistence type="inferred from homology"/>
<keyword evidence="4" id="KW-1185">Reference proteome</keyword>
<dbReference type="PRINTS" id="PR00081">
    <property type="entry name" value="GDHRDH"/>
</dbReference>
<dbReference type="GO" id="GO:0016491">
    <property type="term" value="F:oxidoreductase activity"/>
    <property type="evidence" value="ECO:0007669"/>
    <property type="project" value="TreeGrafter"/>
</dbReference>
<dbReference type="RefSeq" id="XP_033379523.1">
    <property type="nucleotide sequence ID" value="XM_033529217.1"/>
</dbReference>
<dbReference type="SUPFAM" id="SSF51735">
    <property type="entry name" value="NAD(P)-binding Rossmann-fold domains"/>
    <property type="match status" value="1"/>
</dbReference>
<dbReference type="AlphaFoldDB" id="A0A6A5XFN2"/>
<dbReference type="InterPro" id="IPR002347">
    <property type="entry name" value="SDR_fam"/>
</dbReference>
<sequence length="253" mass="27537">MVAPQRIILVTGANTGIGLETSYSLASASSENHVLLGARTAEKGEKAVKELQNRKILGTVSFLQVDVTSDDSIAAAANKIEADFGRLDVLVNNAGIALIQKPSRETLRATFETNVFGPMLLTQALAHLLQKSKDPRIINVTSELGSTTGRTDWTNPFSAVPGDEYRMSKSALNMLTTCQSWNFKDWENPAKVWSFCPGFVITDLTGADQRQTRRDMGAEEPSTSAQGILELVEGERDAEANSFVGKYGKQIPW</sequence>
<gene>
    <name evidence="3" type="ORF">BU24DRAFT_427396</name>
</gene>
<dbReference type="EMBL" id="ML978075">
    <property type="protein sequence ID" value="KAF2011184.1"/>
    <property type="molecule type" value="Genomic_DNA"/>
</dbReference>